<name>A0AAU9MLM1_9ASTR</name>
<dbReference type="EMBL" id="CAKMRJ010002223">
    <property type="protein sequence ID" value="CAH1427825.1"/>
    <property type="molecule type" value="Genomic_DNA"/>
</dbReference>
<dbReference type="Proteomes" id="UP001157418">
    <property type="component" value="Unassembled WGS sequence"/>
</dbReference>
<dbReference type="AlphaFoldDB" id="A0AAU9MLM1"/>
<comment type="caution">
    <text evidence="1">The sequence shown here is derived from an EMBL/GenBank/DDBJ whole genome shotgun (WGS) entry which is preliminary data.</text>
</comment>
<organism evidence="1 2">
    <name type="scientific">Lactuca virosa</name>
    <dbReference type="NCBI Taxonomy" id="75947"/>
    <lineage>
        <taxon>Eukaryota</taxon>
        <taxon>Viridiplantae</taxon>
        <taxon>Streptophyta</taxon>
        <taxon>Embryophyta</taxon>
        <taxon>Tracheophyta</taxon>
        <taxon>Spermatophyta</taxon>
        <taxon>Magnoliopsida</taxon>
        <taxon>eudicotyledons</taxon>
        <taxon>Gunneridae</taxon>
        <taxon>Pentapetalae</taxon>
        <taxon>asterids</taxon>
        <taxon>campanulids</taxon>
        <taxon>Asterales</taxon>
        <taxon>Asteraceae</taxon>
        <taxon>Cichorioideae</taxon>
        <taxon>Cichorieae</taxon>
        <taxon>Lactucinae</taxon>
        <taxon>Lactuca</taxon>
    </lineage>
</organism>
<evidence type="ECO:0000313" key="2">
    <source>
        <dbReference type="Proteomes" id="UP001157418"/>
    </source>
</evidence>
<proteinExistence type="predicted"/>
<evidence type="ECO:0000313" key="1">
    <source>
        <dbReference type="EMBL" id="CAH1427825.1"/>
    </source>
</evidence>
<gene>
    <name evidence="1" type="ORF">LVIROSA_LOCUS14802</name>
</gene>
<accession>A0AAU9MLM1</accession>
<sequence>MVGAVNVLLPRIPSSHTTNCRILSDSVIPTPKNDSKATNDESEQIDKKMNNIIFASIQLYIFPKLQDRVPAYFQEEGVIRLKVTEVFILEFKHCLVGMDIGNDHVLFSRYRYS</sequence>
<reference evidence="1 2" key="1">
    <citation type="submission" date="2022-01" db="EMBL/GenBank/DDBJ databases">
        <authorList>
            <person name="Xiong W."/>
            <person name="Schranz E."/>
        </authorList>
    </citation>
    <scope>NUCLEOTIDE SEQUENCE [LARGE SCALE GENOMIC DNA]</scope>
</reference>
<protein>
    <submittedName>
        <fullName evidence="1">Uncharacterized protein</fullName>
    </submittedName>
</protein>
<keyword evidence="2" id="KW-1185">Reference proteome</keyword>